<dbReference type="AlphaFoldDB" id="A0A0R2IMP1"/>
<dbReference type="Pfam" id="PF21259">
    <property type="entry name" value="Rgg_C"/>
    <property type="match status" value="1"/>
</dbReference>
<organism evidence="2 3">
    <name type="scientific">Pediococcus cellicola</name>
    <dbReference type="NCBI Taxonomy" id="319652"/>
    <lineage>
        <taxon>Bacteria</taxon>
        <taxon>Bacillati</taxon>
        <taxon>Bacillota</taxon>
        <taxon>Bacilli</taxon>
        <taxon>Lactobacillales</taxon>
        <taxon>Lactobacillaceae</taxon>
        <taxon>Pediococcus</taxon>
    </lineage>
</organism>
<name>A0A0R2IMP1_9LACO</name>
<dbReference type="PANTHER" id="PTHR37038">
    <property type="entry name" value="TRANSCRIPTIONAL REGULATOR-RELATED"/>
    <property type="match status" value="1"/>
</dbReference>
<feature type="domain" description="HTH cro/C1-type" evidence="1">
    <location>
        <begin position="8"/>
        <end position="61"/>
    </location>
</feature>
<dbReference type="RefSeq" id="WP_057751040.1">
    <property type="nucleotide sequence ID" value="NZ_BJVH01000005.1"/>
</dbReference>
<protein>
    <recommendedName>
        <fullName evidence="1">HTH cro/C1-type domain-containing protein</fullName>
    </recommendedName>
</protein>
<keyword evidence="3" id="KW-1185">Reference proteome</keyword>
<dbReference type="GO" id="GO:0003677">
    <property type="term" value="F:DNA binding"/>
    <property type="evidence" value="ECO:0007669"/>
    <property type="project" value="InterPro"/>
</dbReference>
<dbReference type="EMBL" id="JQBR01000005">
    <property type="protein sequence ID" value="KRN66271.1"/>
    <property type="molecule type" value="Genomic_DNA"/>
</dbReference>
<gene>
    <name evidence="2" type="ORF">IV80_GL001521</name>
</gene>
<dbReference type="OrthoDB" id="34624at2"/>
<dbReference type="SUPFAM" id="SSF47413">
    <property type="entry name" value="lambda repressor-like DNA-binding domains"/>
    <property type="match status" value="1"/>
</dbReference>
<comment type="caution">
    <text evidence="2">The sequence shown here is derived from an EMBL/GenBank/DDBJ whole genome shotgun (WGS) entry which is preliminary data.</text>
</comment>
<dbReference type="PATRIC" id="fig|319652.3.peg.1541"/>
<evidence type="ECO:0000313" key="2">
    <source>
        <dbReference type="EMBL" id="KRN66271.1"/>
    </source>
</evidence>
<dbReference type="CDD" id="cd00093">
    <property type="entry name" value="HTH_XRE"/>
    <property type="match status" value="1"/>
</dbReference>
<evidence type="ECO:0000313" key="3">
    <source>
        <dbReference type="Proteomes" id="UP000051568"/>
    </source>
</evidence>
<dbReference type="InterPro" id="IPR001387">
    <property type="entry name" value="Cro/C1-type_HTH"/>
</dbReference>
<dbReference type="Pfam" id="PF01381">
    <property type="entry name" value="HTH_3"/>
    <property type="match status" value="1"/>
</dbReference>
<dbReference type="InterPro" id="IPR011990">
    <property type="entry name" value="TPR-like_helical_dom_sf"/>
</dbReference>
<dbReference type="Proteomes" id="UP000051568">
    <property type="component" value="Unassembled WGS sequence"/>
</dbReference>
<dbReference type="SMART" id="SM00530">
    <property type="entry name" value="HTH_XRE"/>
    <property type="match status" value="1"/>
</dbReference>
<accession>A0A0R2IMP1</accession>
<dbReference type="STRING" id="319652.IV80_GL001521"/>
<reference evidence="2 3" key="1">
    <citation type="journal article" date="2015" name="Genome Announc.">
        <title>Expanding the biotechnology potential of lactobacilli through comparative genomics of 213 strains and associated genera.</title>
        <authorList>
            <person name="Sun Z."/>
            <person name="Harris H.M."/>
            <person name="McCann A."/>
            <person name="Guo C."/>
            <person name="Argimon S."/>
            <person name="Zhang W."/>
            <person name="Yang X."/>
            <person name="Jeffery I.B."/>
            <person name="Cooney J.C."/>
            <person name="Kagawa T.F."/>
            <person name="Liu W."/>
            <person name="Song Y."/>
            <person name="Salvetti E."/>
            <person name="Wrobel A."/>
            <person name="Rasinkangas P."/>
            <person name="Parkhill J."/>
            <person name="Rea M.C."/>
            <person name="O'Sullivan O."/>
            <person name="Ritari J."/>
            <person name="Douillard F.P."/>
            <person name="Paul Ross R."/>
            <person name="Yang R."/>
            <person name="Briner A.E."/>
            <person name="Felis G.E."/>
            <person name="de Vos W.M."/>
            <person name="Barrangou R."/>
            <person name="Klaenhammer T.R."/>
            <person name="Caufield P.W."/>
            <person name="Cui Y."/>
            <person name="Zhang H."/>
            <person name="O'Toole P.W."/>
        </authorList>
    </citation>
    <scope>NUCLEOTIDE SEQUENCE [LARGE SCALE GENOMIC DNA]</scope>
    <source>
        <strain evidence="2 3">DSM 17757</strain>
    </source>
</reference>
<sequence length="282" mass="33405">MGEQSKLIRKLRKERHLSQNFLAEGVTTREAVSKFETRGTEISAQTLFAFLNKMNIEPEEYVFLLHSKNTFKQKINQMGKSLVQSDKHEQQSYINKLNQYYFETNDPFYKLISCQYQLLFNSEKLKDSEKFKNCEKVIKDYLNQVENWGRFELALYSNVLFIFDSDLILATQKNVISKMKIYKSNAYYKYGITNFFHNAEMLFCIRKDFSSLQKILPYYRNQTKEVDYCYERINYLIFEKIAQKGSSFEISEISNELSILNYLGYKQIATDITNFIAQTLGD</sequence>
<dbReference type="InterPro" id="IPR053163">
    <property type="entry name" value="HTH-type_regulator_Rgg"/>
</dbReference>
<proteinExistence type="predicted"/>
<dbReference type="InterPro" id="IPR010982">
    <property type="entry name" value="Lambda_DNA-bd_dom_sf"/>
</dbReference>
<dbReference type="InterPro" id="IPR010057">
    <property type="entry name" value="Transcription_activator_Rgg_C"/>
</dbReference>
<evidence type="ECO:0000259" key="1">
    <source>
        <dbReference type="PROSITE" id="PS50943"/>
    </source>
</evidence>
<dbReference type="Gene3D" id="1.25.40.10">
    <property type="entry name" value="Tetratricopeptide repeat domain"/>
    <property type="match status" value="1"/>
</dbReference>
<dbReference type="NCBIfam" id="TIGR01716">
    <property type="entry name" value="RGG_Cterm"/>
    <property type="match status" value="1"/>
</dbReference>
<dbReference type="PROSITE" id="PS50943">
    <property type="entry name" value="HTH_CROC1"/>
    <property type="match status" value="1"/>
</dbReference>